<evidence type="ECO:0000313" key="3">
    <source>
        <dbReference type="Proteomes" id="UP000248790"/>
    </source>
</evidence>
<name>A0A327WSD5_LARAB</name>
<feature type="signal peptide" evidence="1">
    <location>
        <begin position="1"/>
        <end position="19"/>
    </location>
</feature>
<feature type="chain" id="PRO_5016457281" evidence="1">
    <location>
        <begin position="20"/>
        <end position="459"/>
    </location>
</feature>
<keyword evidence="1" id="KW-0732">Signal</keyword>
<accession>A0A327WSD5</accession>
<gene>
    <name evidence="2" type="ORF">LX87_03285</name>
</gene>
<dbReference type="Proteomes" id="UP000248790">
    <property type="component" value="Unassembled WGS sequence"/>
</dbReference>
<dbReference type="InterPro" id="IPR032560">
    <property type="entry name" value="DUF4932"/>
</dbReference>
<dbReference type="RefSeq" id="WP_229310695.1">
    <property type="nucleotide sequence ID" value="NZ_QLMC01000004.1"/>
</dbReference>
<organism evidence="2 3">
    <name type="scientific">Larkinella arboricola</name>
    <dbReference type="NCBI Taxonomy" id="643671"/>
    <lineage>
        <taxon>Bacteria</taxon>
        <taxon>Pseudomonadati</taxon>
        <taxon>Bacteroidota</taxon>
        <taxon>Cytophagia</taxon>
        <taxon>Cytophagales</taxon>
        <taxon>Spirosomataceae</taxon>
        <taxon>Larkinella</taxon>
    </lineage>
</organism>
<dbReference type="AlphaFoldDB" id="A0A327WSD5"/>
<sequence>MKPFVAVLLLLSGITQTFAQHKPPIIRTKTNSLILYVNNEKGNFNGINDLPSAFNHSFGIEQETVPLQLVSEQDSISLTLRQGQQTVFWVIREGKGDTMTASFTAHKLVKAAVFSDAYKKENQNRTLIQIPEVYELVNVVFALTDYGKTEAIYKGTDYYRAVMGHFSPYRNHPAVRTVDSLLKQSEDRYAPLKMDSYAYQFTGDNIQKGGVYDRISWGEVNELSPYIPLLEDFARISGFRRFYQKYGSYYTSLIADYQKNVDVSIMKGWLEKQFPRTRYSAIKVLFTPLVGWNQSANQFEDNGFREAQAHVNFPFVNDSQKQKPAPLIKANRMMIVFTEINHSYLNPEADRYNKEIVLAFKALSDWITPGRPSSNYNNPLSCFEEYMNYGLVTLFYADIFGKEDFEQIKAGLENNMVVNRGFRRFREFDQELLRLYQSRQSGQTVADLYPAIIAWVARQ</sequence>
<proteinExistence type="predicted"/>
<evidence type="ECO:0000256" key="1">
    <source>
        <dbReference type="SAM" id="SignalP"/>
    </source>
</evidence>
<evidence type="ECO:0000313" key="2">
    <source>
        <dbReference type="EMBL" id="RAJ95538.1"/>
    </source>
</evidence>
<dbReference type="EMBL" id="QLMC01000004">
    <property type="protein sequence ID" value="RAJ95538.1"/>
    <property type="molecule type" value="Genomic_DNA"/>
</dbReference>
<keyword evidence="3" id="KW-1185">Reference proteome</keyword>
<comment type="caution">
    <text evidence="2">The sequence shown here is derived from an EMBL/GenBank/DDBJ whole genome shotgun (WGS) entry which is preliminary data.</text>
</comment>
<protein>
    <submittedName>
        <fullName evidence="2">Uncharacterized protein DUF4932</fullName>
    </submittedName>
</protein>
<dbReference type="Pfam" id="PF16286">
    <property type="entry name" value="DUF4932"/>
    <property type="match status" value="1"/>
</dbReference>
<reference evidence="2 3" key="1">
    <citation type="submission" date="2018-06" db="EMBL/GenBank/DDBJ databases">
        <title>Genomic Encyclopedia of Archaeal and Bacterial Type Strains, Phase II (KMG-II): from individual species to whole genera.</title>
        <authorList>
            <person name="Goeker M."/>
        </authorList>
    </citation>
    <scope>NUCLEOTIDE SEQUENCE [LARGE SCALE GENOMIC DNA]</scope>
    <source>
        <strain evidence="2 3">DSM 21851</strain>
    </source>
</reference>